<proteinExistence type="predicted"/>
<dbReference type="RefSeq" id="WP_267150147.1">
    <property type="nucleotide sequence ID" value="NZ_JAPMLT010000001.1"/>
</dbReference>
<feature type="compositionally biased region" description="Basic and acidic residues" evidence="1">
    <location>
        <begin position="43"/>
        <end position="55"/>
    </location>
</feature>
<evidence type="ECO:0000313" key="2">
    <source>
        <dbReference type="EMBL" id="MCX7568913.1"/>
    </source>
</evidence>
<sequence>MNVEPNEVRPSQPEIDLEKRSGKSLDGLNYQPSKGYMPTANPKTDDSENHGERHS</sequence>
<dbReference type="Proteomes" id="UP001208017">
    <property type="component" value="Unassembled WGS sequence"/>
</dbReference>
<feature type="region of interest" description="Disordered" evidence="1">
    <location>
        <begin position="1"/>
        <end position="55"/>
    </location>
</feature>
<accession>A0ABT3WYX7</accession>
<reference evidence="2 3" key="1">
    <citation type="submission" date="2022-11" db="EMBL/GenBank/DDBJ databases">
        <title>Study of microbial diversity in lake waters.</title>
        <authorList>
            <person name="Zhang J."/>
        </authorList>
    </citation>
    <scope>NUCLEOTIDE SEQUENCE [LARGE SCALE GENOMIC DNA]</scope>
    <source>
        <strain evidence="2 3">DT12</strain>
    </source>
</reference>
<name>A0ABT3WYX7_9BACL</name>
<organism evidence="2 3">
    <name type="scientific">Tumebacillus lacus</name>
    <dbReference type="NCBI Taxonomy" id="2995335"/>
    <lineage>
        <taxon>Bacteria</taxon>
        <taxon>Bacillati</taxon>
        <taxon>Bacillota</taxon>
        <taxon>Bacilli</taxon>
        <taxon>Bacillales</taxon>
        <taxon>Alicyclobacillaceae</taxon>
        <taxon>Tumebacillus</taxon>
    </lineage>
</organism>
<evidence type="ECO:0000313" key="3">
    <source>
        <dbReference type="Proteomes" id="UP001208017"/>
    </source>
</evidence>
<dbReference type="EMBL" id="JAPMLT010000001">
    <property type="protein sequence ID" value="MCX7568913.1"/>
    <property type="molecule type" value="Genomic_DNA"/>
</dbReference>
<comment type="caution">
    <text evidence="2">The sequence shown here is derived from an EMBL/GenBank/DDBJ whole genome shotgun (WGS) entry which is preliminary data.</text>
</comment>
<protein>
    <submittedName>
        <fullName evidence="2">Uncharacterized protein</fullName>
    </submittedName>
</protein>
<keyword evidence="3" id="KW-1185">Reference proteome</keyword>
<gene>
    <name evidence="2" type="ORF">OS242_02920</name>
</gene>
<evidence type="ECO:0000256" key="1">
    <source>
        <dbReference type="SAM" id="MobiDB-lite"/>
    </source>
</evidence>